<evidence type="ECO:0000313" key="6">
    <source>
        <dbReference type="EMBL" id="OCB85714.1"/>
    </source>
</evidence>
<proteinExistence type="predicted"/>
<keyword evidence="3" id="KW-0256">Endoplasmic reticulum</keyword>
<accession>A0A9Q5N9T7</accession>
<dbReference type="PANTHER" id="PTHR45919">
    <property type="entry name" value="GDP-MAN:MAN(3)GLCNAC(2)-PP-DOL ALPHA-1,2-MANNOSYLTRANSFERASE"/>
    <property type="match status" value="1"/>
</dbReference>
<comment type="subcellular location">
    <subcellularLocation>
        <location evidence="1">Endoplasmic reticulum membrane</location>
    </subcellularLocation>
</comment>
<dbReference type="Gene3D" id="3.40.50.2000">
    <property type="entry name" value="Glycogen Phosphorylase B"/>
    <property type="match status" value="1"/>
</dbReference>
<dbReference type="Pfam" id="PF15924">
    <property type="entry name" value="ALG11_N"/>
    <property type="match status" value="1"/>
</dbReference>
<dbReference type="Proteomes" id="UP000757232">
    <property type="component" value="Unassembled WGS sequence"/>
</dbReference>
<keyword evidence="7" id="KW-1185">Reference proteome</keyword>
<dbReference type="AlphaFoldDB" id="A0A9Q5N9T7"/>
<feature type="domain" description="ALG11 mannosyltransferase N-terminal" evidence="5">
    <location>
        <begin position="54"/>
        <end position="262"/>
    </location>
</feature>
<feature type="chain" id="PRO_5040362972" evidence="4">
    <location>
        <begin position="21"/>
        <end position="408"/>
    </location>
</feature>
<sequence length="408" mass="46151">MSVWLSSLFLLLFTLAPTLLLRIYTTRLAEGNVRRRRAILSALGAPESDQTRHTLVGFFHPYCNAGGGGERVLWTAVALLQRTDPHIVSVVYSGDGAAGKEEIISKVKSRFNISLDPTKLHFVFLQSRYLVEDASWRHLTLLGQSLGSMYLVWEALMQLMPDLYIDTMGYAFTFPVVRVLSAGRVPVGAYVHYPTISTDMLARVRARRGNYANAQRISGSAVLSFAKLLYYRIFMYTYACTLRCASFLMVNSTWTKFHINSLLAHRDAPLDALSSILHMFVLLYQHILMLPTNYDRPGSAKIVYPPCETQELVDFPLEGREKVILSVAQFRPEKDHAAQLHTLAELFKTHPEHRKDIRLVMVGGCRNAEDEARVEGLRALAKELGASLSPLDIDRRLLLNQRQLQRKL</sequence>
<keyword evidence="2" id="KW-0808">Transferase</keyword>
<reference evidence="6" key="1">
    <citation type="submission" date="2016-06" db="EMBL/GenBank/DDBJ databases">
        <title>Draft Genome sequence of the fungus Inonotus baumii.</title>
        <authorList>
            <person name="Zhu H."/>
            <person name="Lin W."/>
        </authorList>
    </citation>
    <scope>NUCLEOTIDE SEQUENCE</scope>
    <source>
        <strain evidence="6">821</strain>
    </source>
</reference>
<dbReference type="PANTHER" id="PTHR45919:SF1">
    <property type="entry name" value="GDP-MAN:MAN(3)GLCNAC(2)-PP-DOL ALPHA-1,2-MANNOSYLTRANSFERASE"/>
    <property type="match status" value="1"/>
</dbReference>
<gene>
    <name evidence="6" type="ORF">A7U60_g7365</name>
</gene>
<evidence type="ECO:0000256" key="2">
    <source>
        <dbReference type="ARBA" id="ARBA00022679"/>
    </source>
</evidence>
<name>A0A9Q5N9T7_SANBA</name>
<organism evidence="6 7">
    <name type="scientific">Sanghuangporus baumii</name>
    <name type="common">Phellinus baumii</name>
    <dbReference type="NCBI Taxonomy" id="108892"/>
    <lineage>
        <taxon>Eukaryota</taxon>
        <taxon>Fungi</taxon>
        <taxon>Dikarya</taxon>
        <taxon>Basidiomycota</taxon>
        <taxon>Agaricomycotina</taxon>
        <taxon>Agaricomycetes</taxon>
        <taxon>Hymenochaetales</taxon>
        <taxon>Hymenochaetaceae</taxon>
        <taxon>Sanghuangporus</taxon>
    </lineage>
</organism>
<evidence type="ECO:0000256" key="3">
    <source>
        <dbReference type="ARBA" id="ARBA00022824"/>
    </source>
</evidence>
<dbReference type="GO" id="GO:0006487">
    <property type="term" value="P:protein N-linked glycosylation"/>
    <property type="evidence" value="ECO:0007669"/>
    <property type="project" value="TreeGrafter"/>
</dbReference>
<dbReference type="GO" id="GO:0005789">
    <property type="term" value="C:endoplasmic reticulum membrane"/>
    <property type="evidence" value="ECO:0007669"/>
    <property type="project" value="UniProtKB-SubCell"/>
</dbReference>
<dbReference type="InterPro" id="IPR038013">
    <property type="entry name" value="ALG11"/>
</dbReference>
<feature type="signal peptide" evidence="4">
    <location>
        <begin position="1"/>
        <end position="20"/>
    </location>
</feature>
<dbReference type="InterPro" id="IPR031814">
    <property type="entry name" value="ALG11_N"/>
</dbReference>
<evidence type="ECO:0000259" key="5">
    <source>
        <dbReference type="Pfam" id="PF15924"/>
    </source>
</evidence>
<protein>
    <submittedName>
        <fullName evidence="6">Glycosyltransferase family 4 protein</fullName>
    </submittedName>
</protein>
<comment type="caution">
    <text evidence="6">The sequence shown here is derived from an EMBL/GenBank/DDBJ whole genome shotgun (WGS) entry which is preliminary data.</text>
</comment>
<dbReference type="GO" id="GO:0004377">
    <property type="term" value="F:GDP-Man:Man(3)GlcNAc(2)-PP-Dol alpha-1,2-mannosyltransferase activity"/>
    <property type="evidence" value="ECO:0007669"/>
    <property type="project" value="InterPro"/>
</dbReference>
<dbReference type="SUPFAM" id="SSF53756">
    <property type="entry name" value="UDP-Glycosyltransferase/glycogen phosphorylase"/>
    <property type="match status" value="1"/>
</dbReference>
<evidence type="ECO:0000256" key="4">
    <source>
        <dbReference type="SAM" id="SignalP"/>
    </source>
</evidence>
<evidence type="ECO:0000313" key="7">
    <source>
        <dbReference type="Proteomes" id="UP000757232"/>
    </source>
</evidence>
<dbReference type="EMBL" id="LNZH02000208">
    <property type="protein sequence ID" value="OCB85714.1"/>
    <property type="molecule type" value="Genomic_DNA"/>
</dbReference>
<evidence type="ECO:0000256" key="1">
    <source>
        <dbReference type="ARBA" id="ARBA00004586"/>
    </source>
</evidence>
<dbReference type="OrthoDB" id="2276068at2759"/>
<keyword evidence="4" id="KW-0732">Signal</keyword>